<keyword evidence="2" id="KW-0719">Serine esterase</keyword>
<dbReference type="SUPFAM" id="SSF53474">
    <property type="entry name" value="alpha/beta-Hydrolases"/>
    <property type="match status" value="1"/>
</dbReference>
<reference evidence="10" key="1">
    <citation type="submission" date="2016-10" db="EMBL/GenBank/DDBJ databases">
        <authorList>
            <person name="Varghese N."/>
            <person name="Submissions S."/>
        </authorList>
    </citation>
    <scope>NUCLEOTIDE SEQUENCE [LARGE SCALE GENOMIC DNA]</scope>
    <source>
        <strain evidence="10">DSM 44637</strain>
    </source>
</reference>
<evidence type="ECO:0000256" key="5">
    <source>
        <dbReference type="ARBA" id="ARBA00022801"/>
    </source>
</evidence>
<name>A0A1I6AI62_9PSEU</name>
<dbReference type="Proteomes" id="UP000199137">
    <property type="component" value="Unassembled WGS sequence"/>
</dbReference>
<comment type="similarity">
    <text evidence="1">Belongs to the tannase family.</text>
</comment>
<organism evidence="9 10">
    <name type="scientific">Amycolatopsis rubida</name>
    <dbReference type="NCBI Taxonomy" id="112413"/>
    <lineage>
        <taxon>Bacteria</taxon>
        <taxon>Bacillati</taxon>
        <taxon>Actinomycetota</taxon>
        <taxon>Actinomycetes</taxon>
        <taxon>Pseudonocardiales</taxon>
        <taxon>Pseudonocardiaceae</taxon>
        <taxon>Amycolatopsis</taxon>
    </lineage>
</organism>
<evidence type="ECO:0000256" key="7">
    <source>
        <dbReference type="ARBA" id="ARBA00023157"/>
    </source>
</evidence>
<evidence type="ECO:0000256" key="4">
    <source>
        <dbReference type="ARBA" id="ARBA00022729"/>
    </source>
</evidence>
<keyword evidence="5" id="KW-0378">Hydrolase</keyword>
<keyword evidence="6" id="KW-0106">Calcium</keyword>
<sequence>MRRISGRRGKAGRLVTLAATVPLAGMFAFSGAGAATATTSTGAAYQTAVPGCAGLDQMKIPASAMSLPTIGGRVESTSVVRSLVSGETVEYCQVDADIFPVDSSAPHIKMRVDLPSGWNRKAMMFGGGGFDGTIPDLTANVPFGPANRPVPLARRYATFASDSGHQQSPDARPTLDGSFGANDEALANFAAGDALKKTRDASLFLIRQAYRTEPVEIYFAGGSSGGREALNVAQRWPTAFDGVIAAYPAWNNLSEILDLGYLTQILSRPGAFPGAAKQTLLYDSVLAACDGLDGVRDQLVSNPAGCHFDPRALRCPGGADTGPACLSDPQITAVRAMSSAFEWPYRIASGETGYPGFPFLSGADMRSPFVGFGTTAPANPMPATSGYGMQFWDQWVKYFLTRDAHHNALDVDPRHPGEWLGRISYLSTLEDRNDADLRPFARAGGKLIMLHGAADELVSPRSTSDYYQRVRDVVGAKQTSGFLRYYVVPGANHANFGTPAFAAGWDSLSALERWAEGGKPPAHPVVADAKHHRTRPLCQYPEWPRYRSGDADNAASFVCTR</sequence>
<feature type="chain" id="PRO_5011567459" evidence="8">
    <location>
        <begin position="35"/>
        <end position="561"/>
    </location>
</feature>
<proteinExistence type="inferred from homology"/>
<evidence type="ECO:0000256" key="8">
    <source>
        <dbReference type="SAM" id="SignalP"/>
    </source>
</evidence>
<dbReference type="GO" id="GO:0046872">
    <property type="term" value="F:metal ion binding"/>
    <property type="evidence" value="ECO:0007669"/>
    <property type="project" value="UniProtKB-KW"/>
</dbReference>
<dbReference type="Pfam" id="PF07519">
    <property type="entry name" value="Tannase"/>
    <property type="match status" value="1"/>
</dbReference>
<dbReference type="STRING" id="112413.SAMN05421854_11943"/>
<dbReference type="EMBL" id="FOWC01000019">
    <property type="protein sequence ID" value="SFQ68424.1"/>
    <property type="molecule type" value="Genomic_DNA"/>
</dbReference>
<accession>A0A1I6AI62</accession>
<dbReference type="GO" id="GO:0052689">
    <property type="term" value="F:carboxylic ester hydrolase activity"/>
    <property type="evidence" value="ECO:0007669"/>
    <property type="project" value="UniProtKB-KW"/>
</dbReference>
<keyword evidence="4 8" id="KW-0732">Signal</keyword>
<evidence type="ECO:0000256" key="3">
    <source>
        <dbReference type="ARBA" id="ARBA00022723"/>
    </source>
</evidence>
<keyword evidence="7" id="KW-1015">Disulfide bond</keyword>
<feature type="signal peptide" evidence="8">
    <location>
        <begin position="1"/>
        <end position="34"/>
    </location>
</feature>
<evidence type="ECO:0000256" key="2">
    <source>
        <dbReference type="ARBA" id="ARBA00022487"/>
    </source>
</evidence>
<dbReference type="InterPro" id="IPR029058">
    <property type="entry name" value="AB_hydrolase_fold"/>
</dbReference>
<protein>
    <submittedName>
        <fullName evidence="9">Feruloyl esterase</fullName>
    </submittedName>
</protein>
<evidence type="ECO:0000256" key="6">
    <source>
        <dbReference type="ARBA" id="ARBA00022837"/>
    </source>
</evidence>
<evidence type="ECO:0000256" key="1">
    <source>
        <dbReference type="ARBA" id="ARBA00006249"/>
    </source>
</evidence>
<dbReference type="InterPro" id="IPR011118">
    <property type="entry name" value="Tannase/feruloyl_esterase"/>
</dbReference>
<gene>
    <name evidence="9" type="ORF">SAMN05421854_11943</name>
</gene>
<dbReference type="AlphaFoldDB" id="A0A1I6AI62"/>
<dbReference type="PANTHER" id="PTHR33938:SF15">
    <property type="entry name" value="FERULOYL ESTERASE B-RELATED"/>
    <property type="match status" value="1"/>
</dbReference>
<keyword evidence="3" id="KW-0479">Metal-binding</keyword>
<dbReference type="Gene3D" id="3.40.50.1820">
    <property type="entry name" value="alpha/beta hydrolase"/>
    <property type="match status" value="1"/>
</dbReference>
<dbReference type="PANTHER" id="PTHR33938">
    <property type="entry name" value="FERULOYL ESTERASE B-RELATED"/>
    <property type="match status" value="1"/>
</dbReference>
<evidence type="ECO:0000313" key="9">
    <source>
        <dbReference type="EMBL" id="SFQ68424.1"/>
    </source>
</evidence>
<evidence type="ECO:0000313" key="10">
    <source>
        <dbReference type="Proteomes" id="UP000199137"/>
    </source>
</evidence>